<keyword evidence="1" id="KW-0808">Transferase</keyword>
<gene>
    <name evidence="5" type="ORF">SAMN02982931_02330</name>
</gene>
<dbReference type="STRING" id="665467.SAMN02982931_02330"/>
<dbReference type="AlphaFoldDB" id="A0A1G6CCX5"/>
<accession>A0A1G6CCX5</accession>
<evidence type="ECO:0000256" key="3">
    <source>
        <dbReference type="SAM" id="MobiDB-lite"/>
    </source>
</evidence>
<keyword evidence="2" id="KW-0012">Acyltransferase</keyword>
<evidence type="ECO:0000313" key="5">
    <source>
        <dbReference type="EMBL" id="SDB30693.1"/>
    </source>
</evidence>
<dbReference type="CDD" id="cd04301">
    <property type="entry name" value="NAT_SF"/>
    <property type="match status" value="1"/>
</dbReference>
<organism evidence="5 6">
    <name type="scientific">Bauldia litoralis</name>
    <dbReference type="NCBI Taxonomy" id="665467"/>
    <lineage>
        <taxon>Bacteria</taxon>
        <taxon>Pseudomonadati</taxon>
        <taxon>Pseudomonadota</taxon>
        <taxon>Alphaproteobacteria</taxon>
        <taxon>Hyphomicrobiales</taxon>
        <taxon>Kaistiaceae</taxon>
        <taxon>Bauldia</taxon>
    </lineage>
</organism>
<dbReference type="Gene3D" id="3.40.630.30">
    <property type="match status" value="1"/>
</dbReference>
<feature type="domain" description="N-acetyltransferase" evidence="4">
    <location>
        <begin position="1"/>
        <end position="142"/>
    </location>
</feature>
<dbReference type="OrthoDB" id="281808at2"/>
<keyword evidence="6" id="KW-1185">Reference proteome</keyword>
<evidence type="ECO:0000256" key="1">
    <source>
        <dbReference type="ARBA" id="ARBA00022679"/>
    </source>
</evidence>
<proteinExistence type="predicted"/>
<dbReference type="PROSITE" id="PS51186">
    <property type="entry name" value="GNAT"/>
    <property type="match status" value="1"/>
</dbReference>
<reference evidence="5 6" key="1">
    <citation type="submission" date="2016-10" db="EMBL/GenBank/DDBJ databases">
        <authorList>
            <person name="de Groot N.N."/>
        </authorList>
    </citation>
    <scope>NUCLEOTIDE SEQUENCE [LARGE SCALE GENOMIC DNA]</scope>
    <source>
        <strain evidence="5 6">ATCC 35022</strain>
    </source>
</reference>
<dbReference type="Proteomes" id="UP000199071">
    <property type="component" value="Unassembled WGS sequence"/>
</dbReference>
<dbReference type="PANTHER" id="PTHR43877">
    <property type="entry name" value="AMINOALKYLPHOSPHONATE N-ACETYLTRANSFERASE-RELATED-RELATED"/>
    <property type="match status" value="1"/>
</dbReference>
<protein>
    <submittedName>
        <fullName evidence="5">N-acetylglutamate synthase, GNAT family</fullName>
    </submittedName>
</protein>
<dbReference type="PANTHER" id="PTHR43877:SF2">
    <property type="entry name" value="AMINOALKYLPHOSPHONATE N-ACETYLTRANSFERASE-RELATED"/>
    <property type="match status" value="1"/>
</dbReference>
<dbReference type="InterPro" id="IPR050832">
    <property type="entry name" value="Bact_Acetyltransf"/>
</dbReference>
<sequence length="155" mass="16939">MIRRAKAGDAVALARCIDDAYAPYRSRIADLPAVSEGIDKDIEDHLVFVAVLDDRILGGLVLVEKDGFALLANVAVDPRASGRGVGRGLIEHAEAACRQLRIDEMRLTTHVAMPENVRLYERLGWQRTGTFGNKMHMARTLPPSPTPAPNRAKGD</sequence>
<dbReference type="InterPro" id="IPR000182">
    <property type="entry name" value="GNAT_dom"/>
</dbReference>
<name>A0A1G6CCX5_9HYPH</name>
<dbReference type="Pfam" id="PF00583">
    <property type="entry name" value="Acetyltransf_1"/>
    <property type="match status" value="1"/>
</dbReference>
<dbReference type="EMBL" id="FMXQ01000004">
    <property type="protein sequence ID" value="SDB30693.1"/>
    <property type="molecule type" value="Genomic_DNA"/>
</dbReference>
<dbReference type="GO" id="GO:0016747">
    <property type="term" value="F:acyltransferase activity, transferring groups other than amino-acyl groups"/>
    <property type="evidence" value="ECO:0007669"/>
    <property type="project" value="InterPro"/>
</dbReference>
<dbReference type="SUPFAM" id="SSF55729">
    <property type="entry name" value="Acyl-CoA N-acyltransferases (Nat)"/>
    <property type="match status" value="1"/>
</dbReference>
<evidence type="ECO:0000259" key="4">
    <source>
        <dbReference type="PROSITE" id="PS51186"/>
    </source>
</evidence>
<dbReference type="InterPro" id="IPR016181">
    <property type="entry name" value="Acyl_CoA_acyltransferase"/>
</dbReference>
<feature type="region of interest" description="Disordered" evidence="3">
    <location>
        <begin position="136"/>
        <end position="155"/>
    </location>
</feature>
<evidence type="ECO:0000256" key="2">
    <source>
        <dbReference type="ARBA" id="ARBA00023315"/>
    </source>
</evidence>
<evidence type="ECO:0000313" key="6">
    <source>
        <dbReference type="Proteomes" id="UP000199071"/>
    </source>
</evidence>